<keyword evidence="3" id="KW-1185">Reference proteome</keyword>
<evidence type="ECO:0008006" key="4">
    <source>
        <dbReference type="Google" id="ProtNLM"/>
    </source>
</evidence>
<dbReference type="Proteomes" id="UP000313359">
    <property type="component" value="Unassembled WGS sequence"/>
</dbReference>
<dbReference type="EMBL" id="ML122251">
    <property type="protein sequence ID" value="RPD66570.1"/>
    <property type="molecule type" value="Genomic_DNA"/>
</dbReference>
<evidence type="ECO:0000313" key="2">
    <source>
        <dbReference type="EMBL" id="RPD66570.1"/>
    </source>
</evidence>
<proteinExistence type="predicted"/>
<protein>
    <recommendedName>
        <fullName evidence="4">F-box domain-containing protein</fullName>
    </recommendedName>
</protein>
<reference evidence="2" key="1">
    <citation type="journal article" date="2018" name="Genome Biol. Evol.">
        <title>Genomics and development of Lentinus tigrinus, a white-rot wood-decaying mushroom with dimorphic fruiting bodies.</title>
        <authorList>
            <person name="Wu B."/>
            <person name="Xu Z."/>
            <person name="Knudson A."/>
            <person name="Carlson A."/>
            <person name="Chen N."/>
            <person name="Kovaka S."/>
            <person name="LaButti K."/>
            <person name="Lipzen A."/>
            <person name="Pennachio C."/>
            <person name="Riley R."/>
            <person name="Schakwitz W."/>
            <person name="Umezawa K."/>
            <person name="Ohm R.A."/>
            <person name="Grigoriev I.V."/>
            <person name="Nagy L.G."/>
            <person name="Gibbons J."/>
            <person name="Hibbett D."/>
        </authorList>
    </citation>
    <scope>NUCLEOTIDE SEQUENCE [LARGE SCALE GENOMIC DNA]</scope>
    <source>
        <strain evidence="2">ALCF2SS1-6</strain>
    </source>
</reference>
<feature type="signal peptide" evidence="1">
    <location>
        <begin position="1"/>
        <end position="20"/>
    </location>
</feature>
<feature type="chain" id="PRO_5022815065" description="F-box domain-containing protein" evidence="1">
    <location>
        <begin position="21"/>
        <end position="379"/>
    </location>
</feature>
<gene>
    <name evidence="2" type="ORF">L227DRAFT_148906</name>
</gene>
<sequence>MDNLAVELLTLISFFACTDGGRTGCSLALVSKRINYASRPARFYSVSLINSATQIEQFLACYQAERARAKDMIPRVRHLCVSLFGKGIDSTAASSAVQAPPKSHAEFLAWSQRRAQNWRSAQDNMDEQFNRVIPALMRAVSPDLRSLALMQAQWRSAMVVRCSFPCLEELTLVGGDPSFLPFDFLPSDRPVYPALKRLHQIFSLVNKDVDFLKWAQHAPNLTHLRVSRLDHHPRVSVDSLEHVMSHRCPPDVFPHLRQVVIQPVPPPPAATDAPQQLAYRDFNAHLRKSADKARVDVLLLPPMDVPKPAPGADPSRGCILKLQGAWRDRIEGGDGVWVKAIGGCGEPGGAHAKEASMVPPRTTTPLSVSRWSNVGHSVL</sequence>
<name>A0A5C2SSB3_9APHY</name>
<evidence type="ECO:0000313" key="3">
    <source>
        <dbReference type="Proteomes" id="UP000313359"/>
    </source>
</evidence>
<keyword evidence="1" id="KW-0732">Signal</keyword>
<dbReference type="AlphaFoldDB" id="A0A5C2SSB3"/>
<dbReference type="OrthoDB" id="2748701at2759"/>
<accession>A0A5C2SSB3</accession>
<evidence type="ECO:0000256" key="1">
    <source>
        <dbReference type="SAM" id="SignalP"/>
    </source>
</evidence>
<organism evidence="2 3">
    <name type="scientific">Lentinus tigrinus ALCF2SS1-6</name>
    <dbReference type="NCBI Taxonomy" id="1328759"/>
    <lineage>
        <taxon>Eukaryota</taxon>
        <taxon>Fungi</taxon>
        <taxon>Dikarya</taxon>
        <taxon>Basidiomycota</taxon>
        <taxon>Agaricomycotina</taxon>
        <taxon>Agaricomycetes</taxon>
        <taxon>Polyporales</taxon>
        <taxon>Polyporaceae</taxon>
        <taxon>Lentinus</taxon>
    </lineage>
</organism>